<dbReference type="RefSeq" id="WP_003439514.1">
    <property type="nucleotide sequence ID" value="NZ_APLF01000007.1"/>
</dbReference>
<dbReference type="STRING" id="1189619.pgond44_07865"/>
<gene>
    <name evidence="2" type="ORF">pgond44_07865</name>
</gene>
<evidence type="ECO:0000259" key="1">
    <source>
        <dbReference type="Pfam" id="PF14129"/>
    </source>
</evidence>
<dbReference type="InterPro" id="IPR025381">
    <property type="entry name" value="DUF4296"/>
</dbReference>
<dbReference type="eggNOG" id="ENOG5033DU3">
    <property type="taxonomic scope" value="Bacteria"/>
</dbReference>
<proteinExistence type="predicted"/>
<accession>N1WZ27</accession>
<feature type="domain" description="DUF4296" evidence="1">
    <location>
        <begin position="27"/>
        <end position="107"/>
    </location>
</feature>
<dbReference type="Pfam" id="PF14129">
    <property type="entry name" value="DUF4296"/>
    <property type="match status" value="1"/>
</dbReference>
<protein>
    <recommendedName>
        <fullName evidence="1">DUF4296 domain-containing protein</fullName>
    </recommendedName>
</protein>
<organism evidence="2 3">
    <name type="scientific">Psychroflexus gondwanensis ACAM 44</name>
    <dbReference type="NCBI Taxonomy" id="1189619"/>
    <lineage>
        <taxon>Bacteria</taxon>
        <taxon>Pseudomonadati</taxon>
        <taxon>Bacteroidota</taxon>
        <taxon>Flavobacteriia</taxon>
        <taxon>Flavobacteriales</taxon>
        <taxon>Flavobacteriaceae</taxon>
        <taxon>Psychroflexus</taxon>
    </lineage>
</organism>
<dbReference type="EMBL" id="APLF01000007">
    <property type="protein sequence ID" value="EMY81138.1"/>
    <property type="molecule type" value="Genomic_DNA"/>
</dbReference>
<evidence type="ECO:0000313" key="3">
    <source>
        <dbReference type="Proteomes" id="UP000012317"/>
    </source>
</evidence>
<sequence length="150" mass="17566">MKYTLYLVSICILSLLGCQKIDEVEKPDKLLNKSEMKGLIYDMVLLDAAYGVNEKKFEDMSLDMLEFLSNKYKVDSTQIKLNIEYYNINFDDNLEIYEAVKDSLERLDKLYVDRAKEMDSLKKLKRIEQDSIAKLDTLSPKKILKMQSEN</sequence>
<dbReference type="Proteomes" id="UP000012317">
    <property type="component" value="Unassembled WGS sequence"/>
</dbReference>
<dbReference type="AlphaFoldDB" id="N1WZ27"/>
<keyword evidence="3" id="KW-1185">Reference proteome</keyword>
<dbReference type="PROSITE" id="PS51257">
    <property type="entry name" value="PROKAR_LIPOPROTEIN"/>
    <property type="match status" value="1"/>
</dbReference>
<evidence type="ECO:0000313" key="2">
    <source>
        <dbReference type="EMBL" id="EMY81138.1"/>
    </source>
</evidence>
<comment type="caution">
    <text evidence="2">The sequence shown here is derived from an EMBL/GenBank/DDBJ whole genome shotgun (WGS) entry which is preliminary data.</text>
</comment>
<name>N1WZ27_9FLAO</name>
<reference evidence="2 3" key="1">
    <citation type="journal article" date="2014" name="Genome Biol. Evol.">
        <title>Extensive gene acquisition in the extremely psychrophilic bacterial species Psychroflexus torquis and the link to sea-ice ecosystem specialism.</title>
        <authorList>
            <person name="Feng S."/>
            <person name="Powell S.M."/>
            <person name="Wilson R."/>
            <person name="Bowman J.P."/>
        </authorList>
    </citation>
    <scope>NUCLEOTIDE SEQUENCE [LARGE SCALE GENOMIC DNA]</scope>
    <source>
        <strain evidence="2 3">ACAM 44</strain>
    </source>
</reference>